<dbReference type="PANTHER" id="PTHR35400">
    <property type="entry name" value="SLR1083 PROTEIN"/>
    <property type="match status" value="1"/>
</dbReference>
<evidence type="ECO:0000313" key="2">
    <source>
        <dbReference type="EMBL" id="NJC25858.1"/>
    </source>
</evidence>
<name>A0ABX0XA73_9BACT</name>
<evidence type="ECO:0000259" key="1">
    <source>
        <dbReference type="Pfam" id="PF05685"/>
    </source>
</evidence>
<evidence type="ECO:0000313" key="3">
    <source>
        <dbReference type="Proteomes" id="UP000770785"/>
    </source>
</evidence>
<keyword evidence="2" id="KW-0378">Hydrolase</keyword>
<dbReference type="PANTHER" id="PTHR35400:SF1">
    <property type="entry name" value="SLR1083 PROTEIN"/>
    <property type="match status" value="1"/>
</dbReference>
<dbReference type="Pfam" id="PF05685">
    <property type="entry name" value="Uma2"/>
    <property type="match status" value="1"/>
</dbReference>
<proteinExistence type="predicted"/>
<keyword evidence="3" id="KW-1185">Reference proteome</keyword>
<dbReference type="Gene3D" id="3.90.1570.10">
    <property type="entry name" value="tt1808, chain A"/>
    <property type="match status" value="1"/>
</dbReference>
<dbReference type="GO" id="GO:0004519">
    <property type="term" value="F:endonuclease activity"/>
    <property type="evidence" value="ECO:0007669"/>
    <property type="project" value="UniProtKB-KW"/>
</dbReference>
<dbReference type="SUPFAM" id="SSF52980">
    <property type="entry name" value="Restriction endonuclease-like"/>
    <property type="match status" value="1"/>
</dbReference>
<dbReference type="Proteomes" id="UP000770785">
    <property type="component" value="Unassembled WGS sequence"/>
</dbReference>
<gene>
    <name evidence="2" type="ORF">GGR27_001357</name>
</gene>
<dbReference type="InterPro" id="IPR011335">
    <property type="entry name" value="Restrct_endonuc-II-like"/>
</dbReference>
<keyword evidence="2" id="KW-0255">Endonuclease</keyword>
<feature type="domain" description="Putative restriction endonuclease" evidence="1">
    <location>
        <begin position="36"/>
        <end position="165"/>
    </location>
</feature>
<protein>
    <submittedName>
        <fullName evidence="2">Uma2 family endonuclease</fullName>
    </submittedName>
</protein>
<reference evidence="2 3" key="1">
    <citation type="submission" date="2020-03" db="EMBL/GenBank/DDBJ databases">
        <title>Genomic Encyclopedia of Type Strains, Phase IV (KMG-IV): sequencing the most valuable type-strain genomes for metagenomic binning, comparative biology and taxonomic classification.</title>
        <authorList>
            <person name="Goeker M."/>
        </authorList>
    </citation>
    <scope>NUCLEOTIDE SEQUENCE [LARGE SCALE GENOMIC DNA]</scope>
    <source>
        <strain evidence="2 3">DSM 105096</strain>
    </source>
</reference>
<sequence>MTKAITEYGLEEAPRRDERFRWTLERYHLAITAGVITPLDRVELVRGKLKDKMGLGVLHSEYLYYLTEFIRQFAGDYKVRAQDAITLPPDSEPEPDLAVVTKKRYTVAGGHPGPEDVFFLAEVSHSTLSYDIGDKAQLFAGAGIREYWIIDVKNDQIIVHLSPNKEVGVYNSIARYSRGENFESQFCGMVQVEDALMPFVDEV</sequence>
<keyword evidence="2" id="KW-0540">Nuclease</keyword>
<dbReference type="CDD" id="cd06260">
    <property type="entry name" value="DUF820-like"/>
    <property type="match status" value="1"/>
</dbReference>
<dbReference type="InterPro" id="IPR008538">
    <property type="entry name" value="Uma2"/>
</dbReference>
<accession>A0ABX0XA73</accession>
<comment type="caution">
    <text evidence="2">The sequence shown here is derived from an EMBL/GenBank/DDBJ whole genome shotgun (WGS) entry which is preliminary data.</text>
</comment>
<dbReference type="EMBL" id="JAATJH010000002">
    <property type="protein sequence ID" value="NJC25858.1"/>
    <property type="molecule type" value="Genomic_DNA"/>
</dbReference>
<dbReference type="RefSeq" id="WP_168036629.1">
    <property type="nucleotide sequence ID" value="NZ_JAATJH010000002.1"/>
</dbReference>
<organism evidence="2 3">
    <name type="scientific">Neolewinella antarctica</name>
    <dbReference type="NCBI Taxonomy" id="442734"/>
    <lineage>
        <taxon>Bacteria</taxon>
        <taxon>Pseudomonadati</taxon>
        <taxon>Bacteroidota</taxon>
        <taxon>Saprospiria</taxon>
        <taxon>Saprospirales</taxon>
        <taxon>Lewinellaceae</taxon>
        <taxon>Neolewinella</taxon>
    </lineage>
</organism>
<dbReference type="InterPro" id="IPR012296">
    <property type="entry name" value="Nuclease_put_TT1808"/>
</dbReference>